<evidence type="ECO:0000259" key="1">
    <source>
        <dbReference type="Pfam" id="PF00561"/>
    </source>
</evidence>
<name>A0ABP8D9H3_9ACTN</name>
<dbReference type="Gene3D" id="3.40.50.1820">
    <property type="entry name" value="alpha/beta hydrolase"/>
    <property type="match status" value="1"/>
</dbReference>
<evidence type="ECO:0000313" key="3">
    <source>
        <dbReference type="Proteomes" id="UP001500620"/>
    </source>
</evidence>
<accession>A0ABP8D9H3</accession>
<dbReference type="SUPFAM" id="SSF53474">
    <property type="entry name" value="alpha/beta-Hydrolases"/>
    <property type="match status" value="1"/>
</dbReference>
<dbReference type="EMBL" id="BAABAT010000009">
    <property type="protein sequence ID" value="GAA4250464.1"/>
    <property type="molecule type" value="Genomic_DNA"/>
</dbReference>
<gene>
    <name evidence="2" type="ORF">GCM10022255_039220</name>
</gene>
<proteinExistence type="predicted"/>
<sequence length="351" mass="38867">MTSILLAVAGVLAVAIVASLGFVALRRRAVARTLALPPAGINEQGYMRIGGVDQWVQIRGTDRSNPVLLWLHPHGASMIPLTPLHLAWEQHFTVVHWDRRTVGRTRRAPHHGTEADWTFDRFITDGIELVEHLQKRLGVDQVTLAAHSQGTVVGLGMARRRPDLIRAYVGMGQMADMARNTSIVYERVLAATRAAGQRSVTGKLVRLGPPPYSDRMGWMRLLQYTMEVDAEAKAWRNVSIIRTLLTPGYSVRDILGWFSDIMAFPQHLYEETVAVTPHTLGTTFEVPILVLQGADDGFAIPDLARQYVDSIEAPAKAYVAQEGLGHLAPFLFPDRILSEFTALVNREGSRG</sequence>
<evidence type="ECO:0000313" key="2">
    <source>
        <dbReference type="EMBL" id="GAA4250464.1"/>
    </source>
</evidence>
<reference evidence="3" key="1">
    <citation type="journal article" date="2019" name="Int. J. Syst. Evol. Microbiol.">
        <title>The Global Catalogue of Microorganisms (GCM) 10K type strain sequencing project: providing services to taxonomists for standard genome sequencing and annotation.</title>
        <authorList>
            <consortium name="The Broad Institute Genomics Platform"/>
            <consortium name="The Broad Institute Genome Sequencing Center for Infectious Disease"/>
            <person name="Wu L."/>
            <person name="Ma J."/>
        </authorList>
    </citation>
    <scope>NUCLEOTIDE SEQUENCE [LARGE SCALE GENOMIC DNA]</scope>
    <source>
        <strain evidence="3">JCM 17441</strain>
    </source>
</reference>
<dbReference type="Proteomes" id="UP001500620">
    <property type="component" value="Unassembled WGS sequence"/>
</dbReference>
<dbReference type="PANTHER" id="PTHR43433:SF5">
    <property type="entry name" value="AB HYDROLASE-1 DOMAIN-CONTAINING PROTEIN"/>
    <property type="match status" value="1"/>
</dbReference>
<dbReference type="InterPro" id="IPR029058">
    <property type="entry name" value="AB_hydrolase_fold"/>
</dbReference>
<keyword evidence="3" id="KW-1185">Reference proteome</keyword>
<protein>
    <submittedName>
        <fullName evidence="2">Alpha/beta hydrolase</fullName>
    </submittedName>
</protein>
<feature type="domain" description="AB hydrolase-1" evidence="1">
    <location>
        <begin position="90"/>
        <end position="330"/>
    </location>
</feature>
<dbReference type="PANTHER" id="PTHR43433">
    <property type="entry name" value="HYDROLASE, ALPHA/BETA FOLD FAMILY PROTEIN"/>
    <property type="match status" value="1"/>
</dbReference>
<keyword evidence="2" id="KW-0378">Hydrolase</keyword>
<dbReference type="RefSeq" id="WP_345128522.1">
    <property type="nucleotide sequence ID" value="NZ_BAABAT010000009.1"/>
</dbReference>
<comment type="caution">
    <text evidence="2">The sequence shown here is derived from an EMBL/GenBank/DDBJ whole genome shotgun (WGS) entry which is preliminary data.</text>
</comment>
<organism evidence="2 3">
    <name type="scientific">Dactylosporangium darangshiense</name>
    <dbReference type="NCBI Taxonomy" id="579108"/>
    <lineage>
        <taxon>Bacteria</taxon>
        <taxon>Bacillati</taxon>
        <taxon>Actinomycetota</taxon>
        <taxon>Actinomycetes</taxon>
        <taxon>Micromonosporales</taxon>
        <taxon>Micromonosporaceae</taxon>
        <taxon>Dactylosporangium</taxon>
    </lineage>
</organism>
<dbReference type="Pfam" id="PF00561">
    <property type="entry name" value="Abhydrolase_1"/>
    <property type="match status" value="1"/>
</dbReference>
<dbReference type="GO" id="GO:0016787">
    <property type="term" value="F:hydrolase activity"/>
    <property type="evidence" value="ECO:0007669"/>
    <property type="project" value="UniProtKB-KW"/>
</dbReference>
<dbReference type="InterPro" id="IPR050471">
    <property type="entry name" value="AB_hydrolase"/>
</dbReference>
<dbReference type="InterPro" id="IPR000073">
    <property type="entry name" value="AB_hydrolase_1"/>
</dbReference>